<dbReference type="AlphaFoldDB" id="A0AAU9CYR8"/>
<evidence type="ECO:0000256" key="1">
    <source>
        <dbReference type="SAM" id="SignalP"/>
    </source>
</evidence>
<geneLocation type="plasmid" evidence="2 3">
    <name>pFA12</name>
</geneLocation>
<dbReference type="RefSeq" id="WP_338396302.1">
    <property type="nucleotide sequence ID" value="NZ_AP025326.1"/>
</dbReference>
<feature type="chain" id="PRO_5043840740" evidence="1">
    <location>
        <begin position="21"/>
        <end position="160"/>
    </location>
</feature>
<keyword evidence="2" id="KW-0614">Plasmid</keyword>
<dbReference type="Proteomes" id="UP001348817">
    <property type="component" value="Plasmid pFA12"/>
</dbReference>
<name>A0AAU9CYR8_9BACT</name>
<keyword evidence="1" id="KW-0732">Signal</keyword>
<dbReference type="KEGG" id="fax:FUAX_55300"/>
<gene>
    <name evidence="2" type="ORF">FUAX_55300</name>
</gene>
<organism evidence="2 3">
    <name type="scientific">Fulvitalea axinellae</name>
    <dbReference type="NCBI Taxonomy" id="1182444"/>
    <lineage>
        <taxon>Bacteria</taxon>
        <taxon>Pseudomonadati</taxon>
        <taxon>Bacteroidota</taxon>
        <taxon>Cytophagia</taxon>
        <taxon>Cytophagales</taxon>
        <taxon>Persicobacteraceae</taxon>
        <taxon>Fulvitalea</taxon>
    </lineage>
</organism>
<evidence type="ECO:0000313" key="3">
    <source>
        <dbReference type="Proteomes" id="UP001348817"/>
    </source>
</evidence>
<proteinExistence type="predicted"/>
<feature type="signal peptide" evidence="1">
    <location>
        <begin position="1"/>
        <end position="20"/>
    </location>
</feature>
<evidence type="ECO:0000313" key="2">
    <source>
        <dbReference type="EMBL" id="BDD13098.1"/>
    </source>
</evidence>
<reference evidence="2 3" key="1">
    <citation type="submission" date="2021-12" db="EMBL/GenBank/DDBJ databases">
        <title>Genome sequencing of bacteria with rrn-lacking chromosome and rrn-plasmid.</title>
        <authorList>
            <person name="Anda M."/>
            <person name="Iwasaki W."/>
        </authorList>
    </citation>
    <scope>NUCLEOTIDE SEQUENCE [LARGE SCALE GENOMIC DNA]</scope>
    <source>
        <strain evidence="2 3">DSM 100852</strain>
        <plasmid evidence="2 3">pFA12</plasmid>
    </source>
</reference>
<keyword evidence="3" id="KW-1185">Reference proteome</keyword>
<accession>A0AAU9CYR8</accession>
<sequence>MRIICLGLAFSLLVPFLAFSQKSDIWETSLNEHLRHAVIPLNINESINLDCVVTLFPNTDFENEKIGFSSCFDKLTNKKIESCIITLNLKRDPNDMYNFIPEIFALRIKDYSGQVIKDDITRKELLEIFKSMDYDLFTRCPNDFCNQPIIFTFKIWRKKK</sequence>
<protein>
    <submittedName>
        <fullName evidence="2">Uncharacterized protein</fullName>
    </submittedName>
</protein>
<dbReference type="EMBL" id="AP025326">
    <property type="protein sequence ID" value="BDD13098.1"/>
    <property type="molecule type" value="Genomic_DNA"/>
</dbReference>